<proteinExistence type="predicted"/>
<evidence type="ECO:0000313" key="2">
    <source>
        <dbReference type="Proteomes" id="UP001590951"/>
    </source>
</evidence>
<reference evidence="1 2" key="1">
    <citation type="submission" date="2024-09" db="EMBL/GenBank/DDBJ databases">
        <title>Rethinking Asexuality: The Enigmatic Case of Functional Sexual Genes in Lepraria (Stereocaulaceae).</title>
        <authorList>
            <person name="Doellman M."/>
            <person name="Sun Y."/>
            <person name="Barcenas-Pena A."/>
            <person name="Lumbsch H.T."/>
            <person name="Grewe F."/>
        </authorList>
    </citation>
    <scope>NUCLEOTIDE SEQUENCE [LARGE SCALE GENOMIC DNA]</scope>
    <source>
        <strain evidence="1 2">Grewe 0041</strain>
    </source>
</reference>
<dbReference type="InterPro" id="IPR011333">
    <property type="entry name" value="SKP1/BTB/POZ_sf"/>
</dbReference>
<dbReference type="Proteomes" id="UP001590951">
    <property type="component" value="Unassembled WGS sequence"/>
</dbReference>
<dbReference type="CDD" id="cd18186">
    <property type="entry name" value="BTB_POZ_ZBTB_KLHL-like"/>
    <property type="match status" value="1"/>
</dbReference>
<evidence type="ECO:0000313" key="1">
    <source>
        <dbReference type="EMBL" id="KAL2052078.1"/>
    </source>
</evidence>
<dbReference type="EMBL" id="JBHFEH010000029">
    <property type="protein sequence ID" value="KAL2052078.1"/>
    <property type="molecule type" value="Genomic_DNA"/>
</dbReference>
<sequence>MVVERFRKEDKELQIAVQKQAYNVDLCPLMERNLTLLRSGECLDLTIRCGSHEYRLHRAMVCPQSANGHLCRNGKFKEGITGKIDLPDTDPATFARHYSRHGGLDSINWRRSILAVNRKDVALQNDCNALVYAMADKYDIPELGVLAEVRFREQVVQLEMIDLKIEKEDHARTKKWLRDTEELLIKNKLYDRNRSVIFKAMEV</sequence>
<keyword evidence="2" id="KW-1185">Reference proteome</keyword>
<dbReference type="SUPFAM" id="SSF54695">
    <property type="entry name" value="POZ domain"/>
    <property type="match status" value="1"/>
</dbReference>
<dbReference type="Gene3D" id="3.30.710.10">
    <property type="entry name" value="Potassium Channel Kv1.1, Chain A"/>
    <property type="match status" value="1"/>
</dbReference>
<accession>A0ABR4B2F3</accession>
<gene>
    <name evidence="1" type="ORF">ABVK25_007520</name>
</gene>
<protein>
    <recommendedName>
        <fullName evidence="3">BTB domain-containing protein</fullName>
    </recommendedName>
</protein>
<organism evidence="1 2">
    <name type="scientific">Lepraria finkii</name>
    <dbReference type="NCBI Taxonomy" id="1340010"/>
    <lineage>
        <taxon>Eukaryota</taxon>
        <taxon>Fungi</taxon>
        <taxon>Dikarya</taxon>
        <taxon>Ascomycota</taxon>
        <taxon>Pezizomycotina</taxon>
        <taxon>Lecanoromycetes</taxon>
        <taxon>OSLEUM clade</taxon>
        <taxon>Lecanoromycetidae</taxon>
        <taxon>Lecanorales</taxon>
        <taxon>Lecanorineae</taxon>
        <taxon>Stereocaulaceae</taxon>
        <taxon>Lepraria</taxon>
    </lineage>
</organism>
<evidence type="ECO:0008006" key="3">
    <source>
        <dbReference type="Google" id="ProtNLM"/>
    </source>
</evidence>
<name>A0ABR4B2F3_9LECA</name>
<comment type="caution">
    <text evidence="1">The sequence shown here is derived from an EMBL/GenBank/DDBJ whole genome shotgun (WGS) entry which is preliminary data.</text>
</comment>